<evidence type="ECO:0000313" key="2">
    <source>
        <dbReference type="Proteomes" id="UP000051906"/>
    </source>
</evidence>
<comment type="caution">
    <text evidence="1">The sequence shown here is derived from an EMBL/GenBank/DDBJ whole genome shotgun (WGS) entry which is preliminary data.</text>
</comment>
<protein>
    <recommendedName>
        <fullName evidence="3">Transcriptional regulator TetR C-terminal Firmicutes type domain-containing protein</fullName>
    </recommendedName>
</protein>
<evidence type="ECO:0000313" key="1">
    <source>
        <dbReference type="EMBL" id="KRO03873.1"/>
    </source>
</evidence>
<accession>A0A0R2LQH7</accession>
<name>A0A0R2LQH7_9LACO</name>
<proteinExistence type="predicted"/>
<sequence length="53" mass="5956">MKGTEKEKTYFMMFAVGGLWNVLGNWLIESEPQSPENMASLMISGVMSLQDEV</sequence>
<gene>
    <name evidence="1" type="ORF">IV54_GL001940</name>
</gene>
<dbReference type="EMBL" id="JQCA01000051">
    <property type="protein sequence ID" value="KRO03873.1"/>
    <property type="molecule type" value="Genomic_DNA"/>
</dbReference>
<evidence type="ECO:0008006" key="3">
    <source>
        <dbReference type="Google" id="ProtNLM"/>
    </source>
</evidence>
<keyword evidence="2" id="KW-1185">Reference proteome</keyword>
<dbReference type="AlphaFoldDB" id="A0A0R2LQH7"/>
<organism evidence="1 2">
    <name type="scientific">Levilactobacillus paucivorans</name>
    <dbReference type="NCBI Taxonomy" id="616990"/>
    <lineage>
        <taxon>Bacteria</taxon>
        <taxon>Bacillati</taxon>
        <taxon>Bacillota</taxon>
        <taxon>Bacilli</taxon>
        <taxon>Lactobacillales</taxon>
        <taxon>Lactobacillaceae</taxon>
        <taxon>Levilactobacillus</taxon>
    </lineage>
</organism>
<dbReference type="Proteomes" id="UP000051906">
    <property type="component" value="Unassembled WGS sequence"/>
</dbReference>
<dbReference type="PATRIC" id="fig|616990.3.peg.2054"/>
<reference evidence="1 2" key="1">
    <citation type="journal article" date="2015" name="Genome Announc.">
        <title>Expanding the biotechnology potential of lactobacilli through comparative genomics of 213 strains and associated genera.</title>
        <authorList>
            <person name="Sun Z."/>
            <person name="Harris H.M."/>
            <person name="McCann A."/>
            <person name="Guo C."/>
            <person name="Argimon S."/>
            <person name="Zhang W."/>
            <person name="Yang X."/>
            <person name="Jeffery I.B."/>
            <person name="Cooney J.C."/>
            <person name="Kagawa T.F."/>
            <person name="Liu W."/>
            <person name="Song Y."/>
            <person name="Salvetti E."/>
            <person name="Wrobel A."/>
            <person name="Rasinkangas P."/>
            <person name="Parkhill J."/>
            <person name="Rea M.C."/>
            <person name="O'Sullivan O."/>
            <person name="Ritari J."/>
            <person name="Douillard F.P."/>
            <person name="Paul Ross R."/>
            <person name="Yang R."/>
            <person name="Briner A.E."/>
            <person name="Felis G.E."/>
            <person name="de Vos W.M."/>
            <person name="Barrangou R."/>
            <person name="Klaenhammer T.R."/>
            <person name="Caufield P.W."/>
            <person name="Cui Y."/>
            <person name="Zhang H."/>
            <person name="O'Toole P.W."/>
        </authorList>
    </citation>
    <scope>NUCLEOTIDE SEQUENCE [LARGE SCALE GENOMIC DNA]</scope>
    <source>
        <strain evidence="1 2">DSM 22467</strain>
    </source>
</reference>